<feature type="domain" description="ABC transmembrane type-2" evidence="9">
    <location>
        <begin position="141"/>
        <end position="375"/>
    </location>
</feature>
<evidence type="ECO:0000256" key="6">
    <source>
        <dbReference type="ARBA" id="ARBA00022989"/>
    </source>
</evidence>
<keyword evidence="6 8" id="KW-1133">Transmembrane helix</keyword>
<dbReference type="AlphaFoldDB" id="A0A6M8U5Z3"/>
<accession>A0A6M8U5Z3</accession>
<comment type="subcellular location">
    <subcellularLocation>
        <location evidence="1">Cell membrane</location>
        <topology evidence="1">Multi-pass membrane protein</topology>
    </subcellularLocation>
</comment>
<dbReference type="Pfam" id="PF12698">
    <property type="entry name" value="ABC2_membrane_3"/>
    <property type="match status" value="1"/>
</dbReference>
<dbReference type="EMBL" id="CP054212">
    <property type="protein sequence ID" value="QKJ86076.1"/>
    <property type="molecule type" value="Genomic_DNA"/>
</dbReference>
<evidence type="ECO:0000256" key="8">
    <source>
        <dbReference type="SAM" id="Phobius"/>
    </source>
</evidence>
<evidence type="ECO:0000313" key="10">
    <source>
        <dbReference type="EMBL" id="QKJ86076.1"/>
    </source>
</evidence>
<feature type="transmembrane region" description="Helical" evidence="8">
    <location>
        <begin position="26"/>
        <end position="46"/>
    </location>
</feature>
<comment type="similarity">
    <text evidence="2">Belongs to the ABC-2 integral membrane protein family.</text>
</comment>
<keyword evidence="5 8" id="KW-0812">Transmembrane</keyword>
<proteinExistence type="inferred from homology"/>
<keyword evidence="7 8" id="KW-0472">Membrane</keyword>
<feature type="transmembrane region" description="Helical" evidence="8">
    <location>
        <begin position="262"/>
        <end position="286"/>
    </location>
</feature>
<evidence type="ECO:0000256" key="5">
    <source>
        <dbReference type="ARBA" id="ARBA00022692"/>
    </source>
</evidence>
<dbReference type="PANTHER" id="PTHR30294:SF29">
    <property type="entry name" value="MULTIDRUG ABC TRANSPORTER PERMEASE YBHS-RELATED"/>
    <property type="match status" value="1"/>
</dbReference>
<dbReference type="InterPro" id="IPR013525">
    <property type="entry name" value="ABC2_TM"/>
</dbReference>
<keyword evidence="11" id="KW-1185">Reference proteome</keyword>
<keyword evidence="4" id="KW-1003">Cell membrane</keyword>
<evidence type="ECO:0000313" key="11">
    <source>
        <dbReference type="Proteomes" id="UP000505325"/>
    </source>
</evidence>
<dbReference type="GO" id="GO:0140359">
    <property type="term" value="F:ABC-type transporter activity"/>
    <property type="evidence" value="ECO:0007669"/>
    <property type="project" value="InterPro"/>
</dbReference>
<evidence type="ECO:0000256" key="4">
    <source>
        <dbReference type="ARBA" id="ARBA00022475"/>
    </source>
</evidence>
<reference evidence="10 11" key="1">
    <citation type="submission" date="2020-06" db="EMBL/GenBank/DDBJ databases">
        <title>Genome sequence of Paramixta manurensis strain PD-1.</title>
        <authorList>
            <person name="Lee C.W."/>
            <person name="Kim J."/>
        </authorList>
    </citation>
    <scope>NUCLEOTIDE SEQUENCE [LARGE SCALE GENOMIC DNA]</scope>
    <source>
        <strain evidence="10 11">PD-1</strain>
    </source>
</reference>
<evidence type="ECO:0000259" key="9">
    <source>
        <dbReference type="PROSITE" id="PS51012"/>
    </source>
</evidence>
<evidence type="ECO:0000256" key="2">
    <source>
        <dbReference type="ARBA" id="ARBA00007783"/>
    </source>
</evidence>
<dbReference type="PROSITE" id="PS51012">
    <property type="entry name" value="ABC_TM2"/>
    <property type="match status" value="1"/>
</dbReference>
<evidence type="ECO:0000256" key="1">
    <source>
        <dbReference type="ARBA" id="ARBA00004651"/>
    </source>
</evidence>
<feature type="transmembrane region" description="Helical" evidence="8">
    <location>
        <begin position="354"/>
        <end position="372"/>
    </location>
</feature>
<feature type="transmembrane region" description="Helical" evidence="8">
    <location>
        <begin position="298"/>
        <end position="317"/>
    </location>
</feature>
<dbReference type="Gene3D" id="3.40.1710.10">
    <property type="entry name" value="abc type-2 transporter like domain"/>
    <property type="match status" value="1"/>
</dbReference>
<protein>
    <submittedName>
        <fullName evidence="10">ABC transporter permease</fullName>
    </submittedName>
</protein>
<name>A0A6M8U5Z3_9GAMM</name>
<dbReference type="GO" id="GO:0005886">
    <property type="term" value="C:plasma membrane"/>
    <property type="evidence" value="ECO:0007669"/>
    <property type="project" value="UniProtKB-SubCell"/>
</dbReference>
<dbReference type="RefSeq" id="WP_173633114.1">
    <property type="nucleotide sequence ID" value="NZ_CP054212.1"/>
</dbReference>
<evidence type="ECO:0000256" key="7">
    <source>
        <dbReference type="ARBA" id="ARBA00023136"/>
    </source>
</evidence>
<dbReference type="Proteomes" id="UP000505325">
    <property type="component" value="Chromosome"/>
</dbReference>
<dbReference type="InterPro" id="IPR051449">
    <property type="entry name" value="ABC-2_transporter_component"/>
</dbReference>
<evidence type="ECO:0000256" key="3">
    <source>
        <dbReference type="ARBA" id="ARBA00022448"/>
    </source>
</evidence>
<keyword evidence="3" id="KW-0813">Transport</keyword>
<dbReference type="InterPro" id="IPR047817">
    <property type="entry name" value="ABC2_TM_bact-type"/>
</dbReference>
<dbReference type="PANTHER" id="PTHR30294">
    <property type="entry name" value="MEMBRANE COMPONENT OF ABC TRANSPORTER YHHJ-RELATED"/>
    <property type="match status" value="1"/>
</dbReference>
<sequence>MKCFQRQYCIFSIFLKELIEIRRDKITLLMIFAIPIVNLFILGFSVNSDPREVRTALIDHDRSSLSRTLIAGMTNTEYFAVRHADSEKQATQWFQQGNVQFVVVIPAGFGKALLAEKQPSLYVQTDATDPAATANATQALIALLDTVFSNDTKAIPELQTYGKSLVSPVIHKMFNPEGVARFNVVPGLIGVILSIILILMTSLSVLRERERGSIIHIINSPATALDLLLGKTLPYFLVGALQAVLIVSVATLIMRVPLHGAWFSLGVLIGLFILLSLAVGIIFSTITSSQLQAMQLSSFYFLISTMLSGFMTPFFGMPGWSQFFGSLLPMTWFLRLVRGVMLKGYTLSEMSNDFILLTALTFALVLLAYFLFSRALRRV</sequence>
<gene>
    <name evidence="10" type="ORF">PMPD1_1110</name>
</gene>
<dbReference type="KEGG" id="pmak:PMPD1_1110"/>
<feature type="transmembrane region" description="Helical" evidence="8">
    <location>
        <begin position="184"/>
        <end position="206"/>
    </location>
</feature>
<feature type="transmembrane region" description="Helical" evidence="8">
    <location>
        <begin position="235"/>
        <end position="256"/>
    </location>
</feature>
<organism evidence="10 11">
    <name type="scientific">Paramixta manurensis</name>
    <dbReference type="NCBI Taxonomy" id="2740817"/>
    <lineage>
        <taxon>Bacteria</taxon>
        <taxon>Pseudomonadati</taxon>
        <taxon>Pseudomonadota</taxon>
        <taxon>Gammaproteobacteria</taxon>
        <taxon>Enterobacterales</taxon>
        <taxon>Erwiniaceae</taxon>
        <taxon>Paramixta</taxon>
    </lineage>
</organism>